<proteinExistence type="predicted"/>
<keyword evidence="1" id="KW-0812">Transmembrane</keyword>
<comment type="caution">
    <text evidence="2">The sequence shown here is derived from an EMBL/GenBank/DDBJ whole genome shotgun (WGS) entry which is preliminary data.</text>
</comment>
<keyword evidence="1" id="KW-1133">Transmembrane helix</keyword>
<feature type="transmembrane region" description="Helical" evidence="1">
    <location>
        <begin position="53"/>
        <end position="76"/>
    </location>
</feature>
<feature type="transmembrane region" description="Helical" evidence="1">
    <location>
        <begin position="174"/>
        <end position="194"/>
    </location>
</feature>
<feature type="transmembrane region" description="Helical" evidence="1">
    <location>
        <begin position="147"/>
        <end position="167"/>
    </location>
</feature>
<evidence type="ECO:0000313" key="2">
    <source>
        <dbReference type="EMBL" id="OGY85038.1"/>
    </source>
</evidence>
<dbReference type="Proteomes" id="UP000179164">
    <property type="component" value="Unassembled WGS sequence"/>
</dbReference>
<protein>
    <submittedName>
        <fullName evidence="2">Uncharacterized protein</fullName>
    </submittedName>
</protein>
<dbReference type="EMBL" id="MHKE01000002">
    <property type="protein sequence ID" value="OGY85038.1"/>
    <property type="molecule type" value="Genomic_DNA"/>
</dbReference>
<dbReference type="AlphaFoldDB" id="A0A1G2B753"/>
<dbReference type="STRING" id="1798543.A2898_02815"/>
<evidence type="ECO:0000313" key="3">
    <source>
        <dbReference type="Proteomes" id="UP000179164"/>
    </source>
</evidence>
<feature type="transmembrane region" description="Helical" evidence="1">
    <location>
        <begin position="118"/>
        <end position="141"/>
    </location>
</feature>
<reference evidence="2 3" key="1">
    <citation type="journal article" date="2016" name="Nat. Commun.">
        <title>Thousands of microbial genomes shed light on interconnected biogeochemical processes in an aquifer system.</title>
        <authorList>
            <person name="Anantharaman K."/>
            <person name="Brown C.T."/>
            <person name="Hug L.A."/>
            <person name="Sharon I."/>
            <person name="Castelle C.J."/>
            <person name="Probst A.J."/>
            <person name="Thomas B.C."/>
            <person name="Singh A."/>
            <person name="Wilkins M.J."/>
            <person name="Karaoz U."/>
            <person name="Brodie E.L."/>
            <person name="Williams K.H."/>
            <person name="Hubbard S.S."/>
            <person name="Banfield J.F."/>
        </authorList>
    </citation>
    <scope>NUCLEOTIDE SEQUENCE [LARGE SCALE GENOMIC DNA]</scope>
</reference>
<name>A0A1G2B753_9BACT</name>
<keyword evidence="1" id="KW-0472">Membrane</keyword>
<gene>
    <name evidence="2" type="ORF">A2898_02815</name>
</gene>
<feature type="transmembrane region" description="Helical" evidence="1">
    <location>
        <begin position="200"/>
        <end position="218"/>
    </location>
</feature>
<sequence>MFRYSAIGAGVLIALFGELMILVPTHYVVWVTLATLFITLFLWRLLRPSGSRSVSFGMGGATLLFVLAGFALLLFIEQTIFQHLLVVCIIGACGFITQNVYTFIHVTDRYHPYALETIFSYVNLLTLFFLLSAVQTVMLLFSFSVWPFALVIAVVAMLISFQTFWVYKAPIRDALGYAVPVSIMTLEMFVAVSFLPGPPLALASLTTIMYYLFMNILREHIAQRMELKTIRIYLVVSLALIAAVIISSPWR</sequence>
<evidence type="ECO:0000256" key="1">
    <source>
        <dbReference type="SAM" id="Phobius"/>
    </source>
</evidence>
<accession>A0A1G2B753</accession>
<organism evidence="2 3">
    <name type="scientific">Candidatus Kerfeldbacteria bacterium RIFCSPLOWO2_01_FULL_48_11</name>
    <dbReference type="NCBI Taxonomy" id="1798543"/>
    <lineage>
        <taxon>Bacteria</taxon>
        <taxon>Candidatus Kerfeldiibacteriota</taxon>
    </lineage>
</organism>
<feature type="transmembrane region" description="Helical" evidence="1">
    <location>
        <begin position="230"/>
        <end position="250"/>
    </location>
</feature>
<feature type="transmembrane region" description="Helical" evidence="1">
    <location>
        <begin position="27"/>
        <end position="46"/>
    </location>
</feature>
<feature type="transmembrane region" description="Helical" evidence="1">
    <location>
        <begin position="82"/>
        <end position="106"/>
    </location>
</feature>